<protein>
    <submittedName>
        <fullName evidence="1">Serine/arginine repetitive matrix-like protein</fullName>
    </submittedName>
</protein>
<name>A0A834XAV9_9FABA</name>
<comment type="caution">
    <text evidence="1">The sequence shown here is derived from an EMBL/GenBank/DDBJ whole genome shotgun (WGS) entry which is preliminary data.</text>
</comment>
<dbReference type="EMBL" id="JAAIUW010000002">
    <property type="protein sequence ID" value="KAF7841182.1"/>
    <property type="molecule type" value="Genomic_DNA"/>
</dbReference>
<accession>A0A834XAV9</accession>
<dbReference type="Proteomes" id="UP000634136">
    <property type="component" value="Unassembled WGS sequence"/>
</dbReference>
<dbReference type="OrthoDB" id="1927989at2759"/>
<evidence type="ECO:0000313" key="1">
    <source>
        <dbReference type="EMBL" id="KAF7841182.1"/>
    </source>
</evidence>
<organism evidence="1 2">
    <name type="scientific">Senna tora</name>
    <dbReference type="NCBI Taxonomy" id="362788"/>
    <lineage>
        <taxon>Eukaryota</taxon>
        <taxon>Viridiplantae</taxon>
        <taxon>Streptophyta</taxon>
        <taxon>Embryophyta</taxon>
        <taxon>Tracheophyta</taxon>
        <taxon>Spermatophyta</taxon>
        <taxon>Magnoliopsida</taxon>
        <taxon>eudicotyledons</taxon>
        <taxon>Gunneridae</taxon>
        <taxon>Pentapetalae</taxon>
        <taxon>rosids</taxon>
        <taxon>fabids</taxon>
        <taxon>Fabales</taxon>
        <taxon>Fabaceae</taxon>
        <taxon>Caesalpinioideae</taxon>
        <taxon>Cassia clade</taxon>
        <taxon>Senna</taxon>
    </lineage>
</organism>
<gene>
    <name evidence="1" type="ORF">G2W53_003480</name>
</gene>
<reference evidence="1" key="1">
    <citation type="submission" date="2020-09" db="EMBL/GenBank/DDBJ databases">
        <title>Genome-Enabled Discovery of Anthraquinone Biosynthesis in Senna tora.</title>
        <authorList>
            <person name="Kang S.-H."/>
            <person name="Pandey R.P."/>
            <person name="Lee C.-M."/>
            <person name="Sim J.-S."/>
            <person name="Jeong J.-T."/>
            <person name="Choi B.-S."/>
            <person name="Jung M."/>
            <person name="Ginzburg D."/>
            <person name="Zhao K."/>
            <person name="Won S.Y."/>
            <person name="Oh T.-J."/>
            <person name="Yu Y."/>
            <person name="Kim N.-H."/>
            <person name="Lee O.R."/>
            <person name="Lee T.-H."/>
            <person name="Bashyal P."/>
            <person name="Kim T.-S."/>
            <person name="Lee W.-H."/>
            <person name="Kawkins C."/>
            <person name="Kim C.-K."/>
            <person name="Kim J.S."/>
            <person name="Ahn B.O."/>
            <person name="Rhee S.Y."/>
            <person name="Sohng J.K."/>
        </authorList>
    </citation>
    <scope>NUCLEOTIDE SEQUENCE</scope>
    <source>
        <tissue evidence="1">Leaf</tissue>
    </source>
</reference>
<dbReference type="AlphaFoldDB" id="A0A834XAV9"/>
<evidence type="ECO:0000313" key="2">
    <source>
        <dbReference type="Proteomes" id="UP000634136"/>
    </source>
</evidence>
<sequence>MKLKEESRSSLSYGLPHFHPSSTFYFRSYFIAFIIIPSRKPDPEPSVGDFEFRLEDLVAMLPADELFSDGKLVEDGELHHNFS</sequence>
<keyword evidence="2" id="KW-1185">Reference proteome</keyword>
<proteinExistence type="predicted"/>